<feature type="transmembrane region" description="Helical" evidence="1">
    <location>
        <begin position="20"/>
        <end position="41"/>
    </location>
</feature>
<dbReference type="Proteomes" id="UP000177167">
    <property type="component" value="Unassembled WGS sequence"/>
</dbReference>
<name>A0A1F8F9M9_9BACT</name>
<reference evidence="3 4" key="1">
    <citation type="journal article" date="2016" name="Nat. Commun.">
        <title>Thousands of microbial genomes shed light on interconnected biogeochemical processes in an aquifer system.</title>
        <authorList>
            <person name="Anantharaman K."/>
            <person name="Brown C.T."/>
            <person name="Hug L.A."/>
            <person name="Sharon I."/>
            <person name="Castelle C.J."/>
            <person name="Probst A.J."/>
            <person name="Thomas B.C."/>
            <person name="Singh A."/>
            <person name="Wilkins M.J."/>
            <person name="Karaoz U."/>
            <person name="Brodie E.L."/>
            <person name="Williams K.H."/>
            <person name="Hubbard S.S."/>
            <person name="Banfield J.F."/>
        </authorList>
    </citation>
    <scope>NUCLEOTIDE SEQUENCE [LARGE SCALE GENOMIC DNA]</scope>
</reference>
<dbReference type="EMBL" id="MGJP01000040">
    <property type="protein sequence ID" value="OGN09260.1"/>
    <property type="molecule type" value="Genomic_DNA"/>
</dbReference>
<keyword evidence="1" id="KW-0812">Transmembrane</keyword>
<gene>
    <name evidence="3" type="ORF">A3J46_04645</name>
</gene>
<dbReference type="InterPro" id="IPR058441">
    <property type="entry name" value="DUF8128"/>
</dbReference>
<evidence type="ECO:0000256" key="1">
    <source>
        <dbReference type="SAM" id="Phobius"/>
    </source>
</evidence>
<feature type="domain" description="DUF8128" evidence="2">
    <location>
        <begin position="51"/>
        <end position="393"/>
    </location>
</feature>
<evidence type="ECO:0000259" key="2">
    <source>
        <dbReference type="Pfam" id="PF26449"/>
    </source>
</evidence>
<dbReference type="Pfam" id="PF26449">
    <property type="entry name" value="DUF8128"/>
    <property type="match status" value="1"/>
</dbReference>
<sequence>MEDFIFVFENFKGLIGFVLSFWWLYVPVLLYSFLVAFYPVYTKMKFISEIKWVLLEIKAPRDVTRSPKAMENVFSGLHGIHDKPKPNDAFFKGKTQLWYSLEMIGRAGDTRFYVRAPEQFKNLVESQFYAQYPNSEITQVSEDHIGSLPPKPSEEFDVFGAEYIFTKEDAYPIRTYPQFEELNPSTEPGSVRRVDPLAAMAEIYSGLNPGEYMGIQILAAPTDDGWVKSGKAVVEELQGKKPKAPQAGVLSKLVFAIDKLIPGGAPASEEKKEEKREQQTPGQYEVLKAVEASLSKLGFECIIRFIYAAPKETFQRARVSALGGAFKQFNTYNLNGFKWNMRVATLAKQPFKKRKVARRKMSLLNNFKRRALINKKMVLNVEELATIYHFPDIVVRSPLFPRIEAKKGEPPLGLPTG</sequence>
<protein>
    <recommendedName>
        <fullName evidence="2">DUF8128 domain-containing protein</fullName>
    </recommendedName>
</protein>
<comment type="caution">
    <text evidence="3">The sequence shown here is derived from an EMBL/GenBank/DDBJ whole genome shotgun (WGS) entry which is preliminary data.</text>
</comment>
<evidence type="ECO:0000313" key="3">
    <source>
        <dbReference type="EMBL" id="OGN09260.1"/>
    </source>
</evidence>
<organism evidence="3 4">
    <name type="scientific">Candidatus Yanofskybacteria bacterium RIFCSPHIGHO2_02_FULL_41_11</name>
    <dbReference type="NCBI Taxonomy" id="1802675"/>
    <lineage>
        <taxon>Bacteria</taxon>
        <taxon>Candidatus Yanofskyibacteriota</taxon>
    </lineage>
</organism>
<proteinExistence type="predicted"/>
<keyword evidence="1" id="KW-0472">Membrane</keyword>
<evidence type="ECO:0000313" key="4">
    <source>
        <dbReference type="Proteomes" id="UP000177167"/>
    </source>
</evidence>
<dbReference type="AlphaFoldDB" id="A0A1F8F9M9"/>
<accession>A0A1F8F9M9</accession>
<keyword evidence="1" id="KW-1133">Transmembrane helix</keyword>